<name>A0A9P4UT28_9PEZI</name>
<dbReference type="Proteomes" id="UP000799441">
    <property type="component" value="Unassembled WGS sequence"/>
</dbReference>
<proteinExistence type="predicted"/>
<dbReference type="EMBL" id="MU003767">
    <property type="protein sequence ID" value="KAF2725654.1"/>
    <property type="molecule type" value="Genomic_DNA"/>
</dbReference>
<reference evidence="1" key="1">
    <citation type="journal article" date="2020" name="Stud. Mycol.">
        <title>101 Dothideomycetes genomes: a test case for predicting lifestyles and emergence of pathogens.</title>
        <authorList>
            <person name="Haridas S."/>
            <person name="Albert R."/>
            <person name="Binder M."/>
            <person name="Bloem J."/>
            <person name="Labutti K."/>
            <person name="Salamov A."/>
            <person name="Andreopoulos B."/>
            <person name="Baker S."/>
            <person name="Barry K."/>
            <person name="Bills G."/>
            <person name="Bluhm B."/>
            <person name="Cannon C."/>
            <person name="Castanera R."/>
            <person name="Culley D."/>
            <person name="Daum C."/>
            <person name="Ezra D."/>
            <person name="Gonzalez J."/>
            <person name="Henrissat B."/>
            <person name="Kuo A."/>
            <person name="Liang C."/>
            <person name="Lipzen A."/>
            <person name="Lutzoni F."/>
            <person name="Magnuson J."/>
            <person name="Mondo S."/>
            <person name="Nolan M."/>
            <person name="Ohm R."/>
            <person name="Pangilinan J."/>
            <person name="Park H.-J."/>
            <person name="Ramirez L."/>
            <person name="Alfaro M."/>
            <person name="Sun H."/>
            <person name="Tritt A."/>
            <person name="Yoshinaga Y."/>
            <person name="Zwiers L.-H."/>
            <person name="Turgeon B."/>
            <person name="Goodwin S."/>
            <person name="Spatafora J."/>
            <person name="Crous P."/>
            <person name="Grigoriev I."/>
        </authorList>
    </citation>
    <scope>NUCLEOTIDE SEQUENCE</scope>
    <source>
        <strain evidence="1">CBS 116435</strain>
    </source>
</reference>
<gene>
    <name evidence="1" type="ORF">K431DRAFT_81796</name>
</gene>
<evidence type="ECO:0000313" key="2">
    <source>
        <dbReference type="Proteomes" id="UP000799441"/>
    </source>
</evidence>
<evidence type="ECO:0000313" key="1">
    <source>
        <dbReference type="EMBL" id="KAF2725654.1"/>
    </source>
</evidence>
<comment type="caution">
    <text evidence="1">The sequence shown here is derived from an EMBL/GenBank/DDBJ whole genome shotgun (WGS) entry which is preliminary data.</text>
</comment>
<keyword evidence="2" id="KW-1185">Reference proteome</keyword>
<protein>
    <submittedName>
        <fullName evidence="1">Uncharacterized protein</fullName>
    </submittedName>
</protein>
<dbReference type="AlphaFoldDB" id="A0A9P4UT28"/>
<organism evidence="1 2">
    <name type="scientific">Polychaeton citri CBS 116435</name>
    <dbReference type="NCBI Taxonomy" id="1314669"/>
    <lineage>
        <taxon>Eukaryota</taxon>
        <taxon>Fungi</taxon>
        <taxon>Dikarya</taxon>
        <taxon>Ascomycota</taxon>
        <taxon>Pezizomycotina</taxon>
        <taxon>Dothideomycetes</taxon>
        <taxon>Dothideomycetidae</taxon>
        <taxon>Capnodiales</taxon>
        <taxon>Capnodiaceae</taxon>
        <taxon>Polychaeton</taxon>
    </lineage>
</organism>
<sequence length="158" mass="17560">MCVGERQRKWRQKGLIRGEQAGRSSIMISSLFWNLASSRHTDQINIHTAQCGKEKGRRNGGRVSPQTGAAVLGVPQDHTGVADCASIILLYSKYTWENRGNSADSVRTLRKMGKDSCTLRGPMFVDSGRCRTRQYQEWCHEGGGTMEYVVCECAGVCQ</sequence>
<accession>A0A9P4UT28</accession>